<dbReference type="WBParaSite" id="PEQ_0000066701-mRNA-1">
    <property type="protein sequence ID" value="PEQ_0000066701-mRNA-1"/>
    <property type="gene ID" value="PEQ_0000066701"/>
</dbReference>
<proteinExistence type="predicted"/>
<organism evidence="1 2">
    <name type="scientific">Parascaris equorum</name>
    <name type="common">Equine roundworm</name>
    <dbReference type="NCBI Taxonomy" id="6256"/>
    <lineage>
        <taxon>Eukaryota</taxon>
        <taxon>Metazoa</taxon>
        <taxon>Ecdysozoa</taxon>
        <taxon>Nematoda</taxon>
        <taxon>Chromadorea</taxon>
        <taxon>Rhabditida</taxon>
        <taxon>Spirurina</taxon>
        <taxon>Ascaridomorpha</taxon>
        <taxon>Ascaridoidea</taxon>
        <taxon>Ascarididae</taxon>
        <taxon>Parascaris</taxon>
    </lineage>
</organism>
<name>A0A914RG23_PAREQ</name>
<dbReference type="AlphaFoldDB" id="A0A914RG23"/>
<sequence length="52" mass="5876">MGLTVIFFVCAHRPFSTPNDTNAHGFYSPHCFYFFPYSDCSVICVCFGVLCL</sequence>
<evidence type="ECO:0000313" key="1">
    <source>
        <dbReference type="Proteomes" id="UP000887564"/>
    </source>
</evidence>
<keyword evidence="1" id="KW-1185">Reference proteome</keyword>
<dbReference type="Proteomes" id="UP000887564">
    <property type="component" value="Unplaced"/>
</dbReference>
<reference evidence="2" key="1">
    <citation type="submission" date="2022-11" db="UniProtKB">
        <authorList>
            <consortium name="WormBaseParasite"/>
        </authorList>
    </citation>
    <scope>IDENTIFICATION</scope>
</reference>
<evidence type="ECO:0000313" key="2">
    <source>
        <dbReference type="WBParaSite" id="PEQ_0000066701-mRNA-1"/>
    </source>
</evidence>
<protein>
    <submittedName>
        <fullName evidence="2">Uncharacterized protein</fullName>
    </submittedName>
</protein>
<accession>A0A914RG23</accession>